<evidence type="ECO:0000256" key="5">
    <source>
        <dbReference type="ARBA" id="ARBA00047421"/>
    </source>
</evidence>
<keyword evidence="2" id="KW-0520">NAD</keyword>
<evidence type="ECO:0000256" key="3">
    <source>
        <dbReference type="ARBA" id="ARBA00023053"/>
    </source>
</evidence>
<evidence type="ECO:0000256" key="1">
    <source>
        <dbReference type="ARBA" id="ARBA00009986"/>
    </source>
</evidence>
<evidence type="ECO:0000313" key="8">
    <source>
        <dbReference type="EMBL" id="KAF3944614.1"/>
    </source>
</evidence>
<dbReference type="InterPro" id="IPR016162">
    <property type="entry name" value="Ald_DH_N"/>
</dbReference>
<dbReference type="InterPro" id="IPR016161">
    <property type="entry name" value="Ald_DH/histidinol_DH"/>
</dbReference>
<dbReference type="EMBL" id="JRKL02012573">
    <property type="protein sequence ID" value="KAF3944614.1"/>
    <property type="molecule type" value="Genomic_DNA"/>
</dbReference>
<keyword evidence="9" id="KW-1185">Reference proteome</keyword>
<evidence type="ECO:0000256" key="4">
    <source>
        <dbReference type="ARBA" id="ARBA00039138"/>
    </source>
</evidence>
<reference evidence="8" key="1">
    <citation type="submission" date="2020-03" db="EMBL/GenBank/DDBJ databases">
        <title>Castanea mollissima Vanexum genome sequencing.</title>
        <authorList>
            <person name="Staton M."/>
        </authorList>
    </citation>
    <scope>NUCLEOTIDE SEQUENCE</scope>
    <source>
        <tissue evidence="8">Leaf</tissue>
    </source>
</reference>
<accession>A0A8J4QFD2</accession>
<dbReference type="GO" id="GO:0110095">
    <property type="term" value="P:cellular detoxification of aldehyde"/>
    <property type="evidence" value="ECO:0007669"/>
    <property type="project" value="UniProtKB-ARBA"/>
</dbReference>
<keyword evidence="3" id="KW-0915">Sodium</keyword>
<organism evidence="8 9">
    <name type="scientific">Castanea mollissima</name>
    <name type="common">Chinese chestnut</name>
    <dbReference type="NCBI Taxonomy" id="60419"/>
    <lineage>
        <taxon>Eukaryota</taxon>
        <taxon>Viridiplantae</taxon>
        <taxon>Streptophyta</taxon>
        <taxon>Embryophyta</taxon>
        <taxon>Tracheophyta</taxon>
        <taxon>Spermatophyta</taxon>
        <taxon>Magnoliopsida</taxon>
        <taxon>eudicotyledons</taxon>
        <taxon>Gunneridae</taxon>
        <taxon>Pentapetalae</taxon>
        <taxon>rosids</taxon>
        <taxon>fabids</taxon>
        <taxon>Fagales</taxon>
        <taxon>Fagaceae</taxon>
        <taxon>Castanea</taxon>
    </lineage>
</organism>
<dbReference type="InterPro" id="IPR015590">
    <property type="entry name" value="Aldehyde_DH_dom"/>
</dbReference>
<feature type="domain" description="Aldehyde dehydrogenase" evidence="7">
    <location>
        <begin position="16"/>
        <end position="191"/>
    </location>
</feature>
<evidence type="ECO:0000259" key="7">
    <source>
        <dbReference type="Pfam" id="PF00171"/>
    </source>
</evidence>
<dbReference type="Proteomes" id="UP000737018">
    <property type="component" value="Unassembled WGS sequence"/>
</dbReference>
<dbReference type="AlphaFoldDB" id="A0A8J4QFD2"/>
<dbReference type="Pfam" id="PF00171">
    <property type="entry name" value="Aldedh"/>
    <property type="match status" value="1"/>
</dbReference>
<dbReference type="PANTHER" id="PTHR43860">
    <property type="entry name" value="BETAINE ALDEHYDE DEHYDROGENASE"/>
    <property type="match status" value="1"/>
</dbReference>
<proteinExistence type="inferred from homology"/>
<comment type="caution">
    <text evidence="8">The sequence shown here is derived from an EMBL/GenBank/DDBJ whole genome shotgun (WGS) entry which is preliminary data.</text>
</comment>
<evidence type="ECO:0000256" key="6">
    <source>
        <dbReference type="ARBA" id="ARBA00049215"/>
    </source>
</evidence>
<protein>
    <recommendedName>
        <fullName evidence="4">aminobutyraldehyde dehydrogenase</fullName>
        <ecNumber evidence="4">1.2.1.19</ecNumber>
    </recommendedName>
</protein>
<dbReference type="EC" id="1.2.1.19" evidence="4"/>
<dbReference type="Gene3D" id="3.40.605.10">
    <property type="entry name" value="Aldehyde Dehydrogenase, Chain A, domain 1"/>
    <property type="match status" value="1"/>
</dbReference>
<evidence type="ECO:0000313" key="9">
    <source>
        <dbReference type="Proteomes" id="UP000737018"/>
    </source>
</evidence>
<comment type="similarity">
    <text evidence="1">Belongs to the aldehyde dehydrogenase family.</text>
</comment>
<name>A0A8J4QFD2_9ROSI</name>
<comment type="catalytic activity">
    <reaction evidence="5">
        <text>3-aminopropanal + NAD(+) + H2O = beta-alanine + NADH + 2 H(+)</text>
        <dbReference type="Rhea" id="RHEA:30695"/>
        <dbReference type="ChEBI" id="CHEBI:15377"/>
        <dbReference type="ChEBI" id="CHEBI:15378"/>
        <dbReference type="ChEBI" id="CHEBI:57540"/>
        <dbReference type="ChEBI" id="CHEBI:57945"/>
        <dbReference type="ChEBI" id="CHEBI:57966"/>
        <dbReference type="ChEBI" id="CHEBI:58374"/>
    </reaction>
    <physiologicalReaction direction="left-to-right" evidence="5">
        <dbReference type="Rhea" id="RHEA:30696"/>
    </physiologicalReaction>
</comment>
<comment type="catalytic activity">
    <reaction evidence="6">
        <text>4-aminobutanal + NAD(+) + H2O = 4-aminobutanoate + NADH + 2 H(+)</text>
        <dbReference type="Rhea" id="RHEA:19105"/>
        <dbReference type="ChEBI" id="CHEBI:15377"/>
        <dbReference type="ChEBI" id="CHEBI:15378"/>
        <dbReference type="ChEBI" id="CHEBI:57540"/>
        <dbReference type="ChEBI" id="CHEBI:57945"/>
        <dbReference type="ChEBI" id="CHEBI:58264"/>
        <dbReference type="ChEBI" id="CHEBI:59888"/>
        <dbReference type="EC" id="1.2.1.19"/>
    </reaction>
    <physiologicalReaction direction="left-to-right" evidence="6">
        <dbReference type="Rhea" id="RHEA:19106"/>
    </physiologicalReaction>
</comment>
<dbReference type="PANTHER" id="PTHR43860:SF2">
    <property type="entry name" value="BETAINE ALDEHYDE DEHYDROGENASE-RELATED"/>
    <property type="match status" value="1"/>
</dbReference>
<evidence type="ECO:0000256" key="2">
    <source>
        <dbReference type="ARBA" id="ARBA00023027"/>
    </source>
</evidence>
<dbReference type="SUPFAM" id="SSF53720">
    <property type="entry name" value="ALDH-like"/>
    <property type="match status" value="1"/>
</dbReference>
<gene>
    <name evidence="8" type="ORF">CMV_028930</name>
</gene>
<dbReference type="GO" id="GO:0019145">
    <property type="term" value="F:aminobutyraldehyde dehydrogenase (NAD+) activity"/>
    <property type="evidence" value="ECO:0007669"/>
    <property type="project" value="UniProtKB-EC"/>
</dbReference>
<sequence length="192" mass="20965">MAIQITSRQLFIDGEWREPVLKKWIPVINPATEEIVGDIPAATAEDVEIAVDAARRAFSWNEGKYWASTSGPFRAKFLHAISSMILERKSELAKLEVVDTGKPLDEAASDMDGVASCFKYYAELAEALDAKQKAPVSIPVQSFKTYDLKEPIGVVALITPWNYPLLMAAWKIAPALAAGCTAILKPSELASV</sequence>
<dbReference type="OrthoDB" id="310895at2759"/>